<feature type="domain" description="PKS/mFAS DH" evidence="9">
    <location>
        <begin position="938"/>
        <end position="1220"/>
    </location>
</feature>
<dbReference type="InterPro" id="IPR020843">
    <property type="entry name" value="ER"/>
</dbReference>
<dbReference type="PROSITE" id="PS52004">
    <property type="entry name" value="KS3_2"/>
    <property type="match status" value="1"/>
</dbReference>
<evidence type="ECO:0000256" key="1">
    <source>
        <dbReference type="ARBA" id="ARBA00022450"/>
    </source>
</evidence>
<evidence type="ECO:0000256" key="5">
    <source>
        <dbReference type="PROSITE-ProRule" id="PRU01363"/>
    </source>
</evidence>
<dbReference type="InterPro" id="IPR020806">
    <property type="entry name" value="PKS_PP-bd"/>
</dbReference>
<evidence type="ECO:0000259" key="9">
    <source>
        <dbReference type="PROSITE" id="PS52019"/>
    </source>
</evidence>
<dbReference type="Gene3D" id="3.90.180.10">
    <property type="entry name" value="Medium-chain alcohol dehydrogenases, catalytic domain"/>
    <property type="match status" value="1"/>
</dbReference>
<dbReference type="SUPFAM" id="SSF53901">
    <property type="entry name" value="Thiolase-like"/>
    <property type="match status" value="1"/>
</dbReference>
<dbReference type="SUPFAM" id="SSF47336">
    <property type="entry name" value="ACP-like"/>
    <property type="match status" value="1"/>
</dbReference>
<dbReference type="InterPro" id="IPR016039">
    <property type="entry name" value="Thiolase-like"/>
</dbReference>
<dbReference type="Pfam" id="PF21089">
    <property type="entry name" value="PKS_DH_N"/>
    <property type="match status" value="1"/>
</dbReference>
<dbReference type="InterPro" id="IPR006162">
    <property type="entry name" value="Ppantetheine_attach_site"/>
</dbReference>
<dbReference type="SMART" id="SM00827">
    <property type="entry name" value="PKS_AT"/>
    <property type="match status" value="1"/>
</dbReference>
<dbReference type="Pfam" id="PF14765">
    <property type="entry name" value="PS-DH"/>
    <property type="match status" value="1"/>
</dbReference>
<evidence type="ECO:0000259" key="7">
    <source>
        <dbReference type="PROSITE" id="PS50075"/>
    </source>
</evidence>
<accession>A0ABY9WUI6</accession>
<feature type="domain" description="Carrier" evidence="7">
    <location>
        <begin position="2036"/>
        <end position="2112"/>
    </location>
</feature>
<feature type="active site" description="Proton acceptor; for dehydratase activity" evidence="5">
    <location>
        <position position="970"/>
    </location>
</feature>
<dbReference type="Gene3D" id="3.40.50.720">
    <property type="entry name" value="NAD(P)-binding Rossmann-like Domain"/>
    <property type="match status" value="3"/>
</dbReference>
<dbReference type="Pfam" id="PF08659">
    <property type="entry name" value="KR"/>
    <property type="match status" value="1"/>
</dbReference>
<dbReference type="SMART" id="SM00826">
    <property type="entry name" value="PKS_DH"/>
    <property type="match status" value="1"/>
</dbReference>
<feature type="region of interest" description="Disordered" evidence="6">
    <location>
        <begin position="2116"/>
        <end position="2137"/>
    </location>
</feature>
<feature type="region of interest" description="N-terminal hotdog fold" evidence="5">
    <location>
        <begin position="938"/>
        <end position="1064"/>
    </location>
</feature>
<dbReference type="RefSeq" id="WP_395823773.1">
    <property type="nucleotide sequence ID" value="NZ_CP043494.1"/>
</dbReference>
<dbReference type="SMART" id="SM00829">
    <property type="entry name" value="PKS_ER"/>
    <property type="match status" value="1"/>
</dbReference>
<reference evidence="10 11" key="1">
    <citation type="submission" date="2019-08" db="EMBL/GenBank/DDBJ databases">
        <title>Archangium and Cystobacter genomes.</title>
        <authorList>
            <person name="Chen I.-C.K."/>
            <person name="Wielgoss S."/>
        </authorList>
    </citation>
    <scope>NUCLEOTIDE SEQUENCE [LARGE SCALE GENOMIC DNA]</scope>
    <source>
        <strain evidence="10 11">Cbm 6</strain>
    </source>
</reference>
<dbReference type="PROSITE" id="PS50075">
    <property type="entry name" value="CARRIER"/>
    <property type="match status" value="1"/>
</dbReference>
<dbReference type="CDD" id="cd00833">
    <property type="entry name" value="PKS"/>
    <property type="match status" value="1"/>
</dbReference>
<dbReference type="Pfam" id="PF13602">
    <property type="entry name" value="ADH_zinc_N_2"/>
    <property type="match status" value="1"/>
</dbReference>
<dbReference type="CDD" id="cd05195">
    <property type="entry name" value="enoyl_red"/>
    <property type="match status" value="1"/>
</dbReference>
<evidence type="ECO:0000256" key="4">
    <source>
        <dbReference type="ARBA" id="ARBA00023268"/>
    </source>
</evidence>
<dbReference type="SUPFAM" id="SSF50129">
    <property type="entry name" value="GroES-like"/>
    <property type="match status" value="1"/>
</dbReference>
<feature type="compositionally biased region" description="Low complexity" evidence="6">
    <location>
        <begin position="2125"/>
        <end position="2137"/>
    </location>
</feature>
<feature type="active site" description="Proton donor; for dehydratase activity" evidence="5">
    <location>
        <position position="1134"/>
    </location>
</feature>
<dbReference type="InterPro" id="IPR050091">
    <property type="entry name" value="PKS_NRPS_Biosynth_Enz"/>
</dbReference>
<gene>
    <name evidence="10" type="ORF">F0U60_24360</name>
</gene>
<dbReference type="Gene3D" id="3.40.47.10">
    <property type="match status" value="1"/>
</dbReference>
<dbReference type="InterPro" id="IPR049552">
    <property type="entry name" value="PKS_DH_N"/>
</dbReference>
<dbReference type="Gene3D" id="1.10.1200.10">
    <property type="entry name" value="ACP-like"/>
    <property type="match status" value="1"/>
</dbReference>
<dbReference type="Pfam" id="PF22621">
    <property type="entry name" value="CurL-like_PKS_C"/>
    <property type="match status" value="1"/>
</dbReference>
<dbReference type="Pfam" id="PF02801">
    <property type="entry name" value="Ketoacyl-synt_C"/>
    <property type="match status" value="1"/>
</dbReference>
<dbReference type="InterPro" id="IPR013968">
    <property type="entry name" value="PKS_KR"/>
</dbReference>
<dbReference type="Gene3D" id="3.10.129.120">
    <property type="match status" value="1"/>
</dbReference>
<keyword evidence="11" id="KW-1185">Reference proteome</keyword>
<dbReference type="PANTHER" id="PTHR43775:SF37">
    <property type="entry name" value="SI:DKEY-61P9.11"/>
    <property type="match status" value="1"/>
</dbReference>
<keyword evidence="2" id="KW-0597">Phosphoprotein</keyword>
<dbReference type="InterPro" id="IPR020841">
    <property type="entry name" value="PKS_Beta-ketoAc_synthase_dom"/>
</dbReference>
<sequence length="2158" mass="229244">MKLLTRSPTLPDMDHRARLTNALLAIKKLQGELEAAGRSRREPIALIGMSCRFPGGAEDPETFWRQLREGLDAIREVPKDRWDLDAWYDPDPEARGKILTRRGGFVDGLQEFDPGFFGISPREAAAMDPQQRLVLEVGWEALERAGVAPDRLGGSRTGVFVGVGLDDFSQLHLRAGDVESLDVYSGTGAGLCFTAGRLSFVLGLQGPSLTVDTACSSSLVALHLACQSLRAGDCRMALAGGVNVILSPEVNVYLSRSRAISPDGRCKTFDAAADGYVRGEGCGMLVLKRLSDAQADGDTILAVIRGSAVNHDGASSGLTVPNGPAQQAVIRAALENAGLEPSRVGYVEAHGTGTSLGDPIEVEALAGVLGAGRSQERPLLVGAVKTNIGHLETAAGMAGVIKAAQAVRYGEVPPNLHLHTPNPLIPWSELPVKVPTALTPWPAGEGLRVAGVSSFGLSGTNAHVLLEEAPPTEPLPVEATPRPQHLLTLSARDEGALRRIAERYARDVAAHPERSIADVCFTANTGRARFVHRAAIVAASHEELREKLEAVAGGEERAGVVRGQVARGKKPRVGFLFTGQGSQYVGMGRELYETAPVFRAALDRCQEVLRPLLPRPLLSVMFGREAGDGELLSQTQYTQPALFALEYALAELWRSWGVEPQVVLGHSVGEIAAACVAGVFSLEDGLKLIAERGRLMQGLPAGGAMAAVFAPEAQVKAALAGQETRVSLAAFNGPGETVISGSGEGVDAVLAKLSAEGVKAKRLVVSHAFHSPLMEPVLEAFGRVAGGVAYAEPKLKLVANVTGKVAEAGEVTRGEYWRRHVREPVRFAQGVKALVEAGVDVVVEVGPKATLLGMGKQCVAEGGPEWVASLREGQGEWKQLLSALGALWVQGAEVDLVALESGAARRRVQLPTYPWQRQTHWVKPPRASRLSTRTSGLHPLLGRRVRSPALKEQIFESEISVDSLPFLDDHRIYGTVVVPGASHVAMMLCAAAQVLGPGPCSIEDVTFPRALSLGDSETRALQLVWSPEGSGAGCRVYSREAGNAEEPAWVLHATGTARRVTRVAEVPGASTPELKDISPEGFYQNVLERGIALGPGFQWLKRIQCREGEAWGELHCPPSITDARHYSLHPTLIDACIQLFGATWLVDGFDSTAYVPLGLEAFHFHAPPSPVLKARAVLRPGSSPSKERFTGDVVVLDEGGRVVAELVGLSAKRAPREALMPSSREQWLYALEWQRATLPAPALEEKLGGWLIVGDPQGLGTWLAEALQARGERVVLVPPEQEVLEPLRSGTASWGVVSLEALDMPSSESLSAEALDAAEARLCGGTLRLVQALARSAVRSRVWLVTRGAQPVEGSGVAVAQAPLWGMGMALAAEHPEWRSSLVDLDPAGSEEESARALADVLLAGGVEDRVALRGPERFVARLVARPESAHPVAEPAPVRLQVASRGTLEGLRLEPITRRPPGPGEVEVRVHATGLNFRDVLNALGMYPGDAGPLGLECAGEVVAVGEGVQGFAPGDAVIAMPPGCFATHATLRADFVARRPSWMSDAEAATLPIAFLTADFALARIARMKAGDRVLIHAAAGGVGLAAVQLAQRAGAEIFATAGSSEKRRFLESLGVRHVMDSRSLGFADEVRARTGGRGVDIVLNSLAGDFIPRSIEVLAPGGRFVEIGKTGIWSPEQVARLRGDVSYAVFALDALTASEPARVAEAFRELMPRVESGELKPLPHRVFPLEQAPDAFRYMAQARHIGKVVLTQPAEAVVRAEASYLVTGGLGGLGLAVARWLVEEGARHLVLMGRSAPSEEARAVLGELEAAGARVRVVSGDVADAASLARVLADIDRSLPPLRGVFHLAGVLDDGMLVQQGWERFQRVLAPKVRGSWNLHLATCERPLDFFVLFSSGASMLGSAGQGNYAAGNAFLDALAHFRRARGLPALSINWGPWAEGGMASRVTLERWVARGMGLIPPSEGMRLLGALMRQPSPQLGVLPVHWDTFVQGAVPPALSGLVSRSSRTVEAPAAVSSGPSLLETLTEAVPSRRRGVAVAQLQEQVRRVLQLGGPVDPKQPLRELGLDSLMAVELRNALGKAVGRTLPVTLLFDHPTLDALAELLLGMVPADAPVTTPPETTPAAPAEATPSSLDGLTEAQVEALLLEELERLKY</sequence>
<dbReference type="InterPro" id="IPR001227">
    <property type="entry name" value="Ac_transferase_dom_sf"/>
</dbReference>
<dbReference type="PROSITE" id="PS52019">
    <property type="entry name" value="PKS_MFAS_DH"/>
    <property type="match status" value="1"/>
</dbReference>
<dbReference type="Pfam" id="PF08240">
    <property type="entry name" value="ADH_N"/>
    <property type="match status" value="1"/>
</dbReference>
<dbReference type="InterPro" id="IPR011032">
    <property type="entry name" value="GroES-like_sf"/>
</dbReference>
<dbReference type="SUPFAM" id="SSF51735">
    <property type="entry name" value="NAD(P)-binding Rossmann-fold domains"/>
    <property type="match status" value="3"/>
</dbReference>
<dbReference type="InterPro" id="IPR016036">
    <property type="entry name" value="Malonyl_transacylase_ACP-bd"/>
</dbReference>
<dbReference type="InterPro" id="IPR036736">
    <property type="entry name" value="ACP-like_sf"/>
</dbReference>
<proteinExistence type="predicted"/>
<dbReference type="Gene3D" id="3.10.129.10">
    <property type="entry name" value="Hotdog Thioesterase"/>
    <property type="match status" value="1"/>
</dbReference>
<keyword evidence="4" id="KW-0511">Multifunctional enzyme</keyword>
<dbReference type="InterPro" id="IPR057326">
    <property type="entry name" value="KR_dom"/>
</dbReference>
<evidence type="ECO:0000259" key="8">
    <source>
        <dbReference type="PROSITE" id="PS52004"/>
    </source>
</evidence>
<organism evidence="10 11">
    <name type="scientific">Archangium minus</name>
    <dbReference type="NCBI Taxonomy" id="83450"/>
    <lineage>
        <taxon>Bacteria</taxon>
        <taxon>Pseudomonadati</taxon>
        <taxon>Myxococcota</taxon>
        <taxon>Myxococcia</taxon>
        <taxon>Myxococcales</taxon>
        <taxon>Cystobacterineae</taxon>
        <taxon>Archangiaceae</taxon>
        <taxon>Archangium</taxon>
    </lineage>
</organism>
<dbReference type="EMBL" id="CP043494">
    <property type="protein sequence ID" value="WNG46909.1"/>
    <property type="molecule type" value="Genomic_DNA"/>
</dbReference>
<dbReference type="SUPFAM" id="SSF52151">
    <property type="entry name" value="FabD/lysophospholipase-like"/>
    <property type="match status" value="1"/>
</dbReference>
<dbReference type="SUPFAM" id="SSF55048">
    <property type="entry name" value="Probable ACP-binding domain of malonyl-CoA ACP transacylase"/>
    <property type="match status" value="1"/>
</dbReference>
<dbReference type="Pfam" id="PF00550">
    <property type="entry name" value="PP-binding"/>
    <property type="match status" value="1"/>
</dbReference>
<evidence type="ECO:0000256" key="2">
    <source>
        <dbReference type="ARBA" id="ARBA00022553"/>
    </source>
</evidence>
<dbReference type="SMART" id="SM00823">
    <property type="entry name" value="PKS_PP"/>
    <property type="match status" value="1"/>
</dbReference>
<name>A0ABY9WUI6_9BACT</name>
<dbReference type="InterPro" id="IPR016035">
    <property type="entry name" value="Acyl_Trfase/lysoPLipase"/>
</dbReference>
<evidence type="ECO:0000256" key="6">
    <source>
        <dbReference type="SAM" id="MobiDB-lite"/>
    </source>
</evidence>
<dbReference type="Proteomes" id="UP001611383">
    <property type="component" value="Chromosome"/>
</dbReference>
<dbReference type="PANTHER" id="PTHR43775">
    <property type="entry name" value="FATTY ACID SYNTHASE"/>
    <property type="match status" value="1"/>
</dbReference>
<dbReference type="InterPro" id="IPR009081">
    <property type="entry name" value="PP-bd_ACP"/>
</dbReference>
<dbReference type="InterPro" id="IPR014031">
    <property type="entry name" value="Ketoacyl_synth_C"/>
</dbReference>
<dbReference type="Gene3D" id="3.30.70.3290">
    <property type="match status" value="1"/>
</dbReference>
<keyword evidence="3" id="KW-0808">Transferase</keyword>
<dbReference type="SMART" id="SM00825">
    <property type="entry name" value="PKS_KS"/>
    <property type="match status" value="1"/>
</dbReference>
<keyword evidence="1" id="KW-0596">Phosphopantetheine</keyword>
<dbReference type="Pfam" id="PF00109">
    <property type="entry name" value="ketoacyl-synt"/>
    <property type="match status" value="1"/>
</dbReference>
<dbReference type="PROSITE" id="PS00606">
    <property type="entry name" value="KS3_1"/>
    <property type="match status" value="1"/>
</dbReference>
<feature type="domain" description="Ketosynthase family 3 (KS3)" evidence="8">
    <location>
        <begin position="41"/>
        <end position="468"/>
    </location>
</feature>
<feature type="region of interest" description="C-terminal hotdog fold" evidence="5">
    <location>
        <begin position="1074"/>
        <end position="1220"/>
    </location>
</feature>
<dbReference type="InterPro" id="IPR013154">
    <property type="entry name" value="ADH-like_N"/>
</dbReference>
<evidence type="ECO:0000256" key="3">
    <source>
        <dbReference type="ARBA" id="ARBA00022679"/>
    </source>
</evidence>
<dbReference type="Gene3D" id="3.40.366.10">
    <property type="entry name" value="Malonyl-Coenzyme A Acyl Carrier Protein, domain 2"/>
    <property type="match status" value="1"/>
</dbReference>
<dbReference type="SMART" id="SM01294">
    <property type="entry name" value="PKS_PP_betabranch"/>
    <property type="match status" value="1"/>
</dbReference>
<dbReference type="InterPro" id="IPR014030">
    <property type="entry name" value="Ketoacyl_synth_N"/>
</dbReference>
<dbReference type="InterPro" id="IPR036291">
    <property type="entry name" value="NAD(P)-bd_dom_sf"/>
</dbReference>
<protein>
    <submittedName>
        <fullName evidence="10">Type I polyketide synthase</fullName>
    </submittedName>
</protein>
<dbReference type="Pfam" id="PF00698">
    <property type="entry name" value="Acyl_transf_1"/>
    <property type="match status" value="1"/>
</dbReference>
<dbReference type="InterPro" id="IPR049900">
    <property type="entry name" value="PKS_mFAS_DH"/>
</dbReference>
<evidence type="ECO:0000313" key="10">
    <source>
        <dbReference type="EMBL" id="WNG46909.1"/>
    </source>
</evidence>
<dbReference type="InterPro" id="IPR014043">
    <property type="entry name" value="Acyl_transferase_dom"/>
</dbReference>
<dbReference type="InterPro" id="IPR020807">
    <property type="entry name" value="PKS_DH"/>
</dbReference>
<evidence type="ECO:0000313" key="11">
    <source>
        <dbReference type="Proteomes" id="UP001611383"/>
    </source>
</evidence>
<dbReference type="InterPro" id="IPR049551">
    <property type="entry name" value="PKS_DH_C"/>
</dbReference>
<dbReference type="InterPro" id="IPR018201">
    <property type="entry name" value="Ketoacyl_synth_AS"/>
</dbReference>
<dbReference type="SMART" id="SM00822">
    <property type="entry name" value="PKS_KR"/>
    <property type="match status" value="1"/>
</dbReference>
<dbReference type="PROSITE" id="PS00012">
    <property type="entry name" value="PHOSPHOPANTETHEINE"/>
    <property type="match status" value="1"/>
</dbReference>
<dbReference type="CDD" id="cd08955">
    <property type="entry name" value="KR_2_FAS_SDR_x"/>
    <property type="match status" value="1"/>
</dbReference>